<reference evidence="1" key="5">
    <citation type="journal article" date="2021" name="G3 (Bethesda)">
        <title>Aegilops tauschii genome assembly Aet v5.0 features greater sequence contiguity and improved annotation.</title>
        <authorList>
            <person name="Wang L."/>
            <person name="Zhu T."/>
            <person name="Rodriguez J.C."/>
            <person name="Deal K.R."/>
            <person name="Dubcovsky J."/>
            <person name="McGuire P.E."/>
            <person name="Lux T."/>
            <person name="Spannagl M."/>
            <person name="Mayer K.F.X."/>
            <person name="Baldrich P."/>
            <person name="Meyers B.C."/>
            <person name="Huo N."/>
            <person name="Gu Y.Q."/>
            <person name="Zhou H."/>
            <person name="Devos K.M."/>
            <person name="Bennetzen J.L."/>
            <person name="Unver T."/>
            <person name="Budak H."/>
            <person name="Gulick P.J."/>
            <person name="Galiba G."/>
            <person name="Kalapos B."/>
            <person name="Nelson D.R."/>
            <person name="Li P."/>
            <person name="You F.M."/>
            <person name="Luo M.C."/>
            <person name="Dvorak J."/>
        </authorList>
    </citation>
    <scope>NUCLEOTIDE SEQUENCE [LARGE SCALE GENOMIC DNA]</scope>
    <source>
        <strain evidence="1">cv. AL8/78</strain>
    </source>
</reference>
<reference evidence="1" key="4">
    <citation type="submission" date="2019-03" db="UniProtKB">
        <authorList>
            <consortium name="EnsemblPlants"/>
        </authorList>
    </citation>
    <scope>IDENTIFICATION</scope>
</reference>
<proteinExistence type="predicted"/>
<sequence>FLRVCLVWLPPPRPSVWGFRCDSTDPAANYGEDLSMNVLGGSEDGFSVSTPMHWMMRC</sequence>
<accession>A0A453MH89</accession>
<name>A0A453MH89_AEGTS</name>
<protein>
    <submittedName>
        <fullName evidence="1">Uncharacterized protein</fullName>
    </submittedName>
</protein>
<reference evidence="2" key="2">
    <citation type="journal article" date="2017" name="Nat. Plants">
        <title>The Aegilops tauschii genome reveals multiple impacts of transposons.</title>
        <authorList>
            <person name="Zhao G."/>
            <person name="Zou C."/>
            <person name="Li K."/>
            <person name="Wang K."/>
            <person name="Li T."/>
            <person name="Gao L."/>
            <person name="Zhang X."/>
            <person name="Wang H."/>
            <person name="Yang Z."/>
            <person name="Liu X."/>
            <person name="Jiang W."/>
            <person name="Mao L."/>
            <person name="Kong X."/>
            <person name="Jiao Y."/>
            <person name="Jia J."/>
        </authorList>
    </citation>
    <scope>NUCLEOTIDE SEQUENCE [LARGE SCALE GENOMIC DNA]</scope>
    <source>
        <strain evidence="2">cv. AL8/78</strain>
    </source>
</reference>
<reference evidence="2" key="1">
    <citation type="journal article" date="2014" name="Science">
        <title>Ancient hybridizations among the ancestral genomes of bread wheat.</title>
        <authorList>
            <consortium name="International Wheat Genome Sequencing Consortium,"/>
            <person name="Marcussen T."/>
            <person name="Sandve S.R."/>
            <person name="Heier L."/>
            <person name="Spannagl M."/>
            <person name="Pfeifer M."/>
            <person name="Jakobsen K.S."/>
            <person name="Wulff B.B."/>
            <person name="Steuernagel B."/>
            <person name="Mayer K.F."/>
            <person name="Olsen O.A."/>
        </authorList>
    </citation>
    <scope>NUCLEOTIDE SEQUENCE [LARGE SCALE GENOMIC DNA]</scope>
    <source>
        <strain evidence="2">cv. AL8/78</strain>
    </source>
</reference>
<organism evidence="1 2">
    <name type="scientific">Aegilops tauschii subsp. strangulata</name>
    <name type="common">Goatgrass</name>
    <dbReference type="NCBI Taxonomy" id="200361"/>
    <lineage>
        <taxon>Eukaryota</taxon>
        <taxon>Viridiplantae</taxon>
        <taxon>Streptophyta</taxon>
        <taxon>Embryophyta</taxon>
        <taxon>Tracheophyta</taxon>
        <taxon>Spermatophyta</taxon>
        <taxon>Magnoliopsida</taxon>
        <taxon>Liliopsida</taxon>
        <taxon>Poales</taxon>
        <taxon>Poaceae</taxon>
        <taxon>BOP clade</taxon>
        <taxon>Pooideae</taxon>
        <taxon>Triticodae</taxon>
        <taxon>Triticeae</taxon>
        <taxon>Triticinae</taxon>
        <taxon>Aegilops</taxon>
    </lineage>
</organism>
<dbReference type="Proteomes" id="UP000015105">
    <property type="component" value="Chromosome 5D"/>
</dbReference>
<dbReference type="EnsemblPlants" id="AET5Gv21185300.10">
    <property type="protein sequence ID" value="AET5Gv21185300.10"/>
    <property type="gene ID" value="AET5Gv21185300"/>
</dbReference>
<reference evidence="1" key="3">
    <citation type="journal article" date="2017" name="Nature">
        <title>Genome sequence of the progenitor of the wheat D genome Aegilops tauschii.</title>
        <authorList>
            <person name="Luo M.C."/>
            <person name="Gu Y.Q."/>
            <person name="Puiu D."/>
            <person name="Wang H."/>
            <person name="Twardziok S.O."/>
            <person name="Deal K.R."/>
            <person name="Huo N."/>
            <person name="Zhu T."/>
            <person name="Wang L."/>
            <person name="Wang Y."/>
            <person name="McGuire P.E."/>
            <person name="Liu S."/>
            <person name="Long H."/>
            <person name="Ramasamy R.K."/>
            <person name="Rodriguez J.C."/>
            <person name="Van S.L."/>
            <person name="Yuan L."/>
            <person name="Wang Z."/>
            <person name="Xia Z."/>
            <person name="Xiao L."/>
            <person name="Anderson O.D."/>
            <person name="Ouyang S."/>
            <person name="Liang Y."/>
            <person name="Zimin A.V."/>
            <person name="Pertea G."/>
            <person name="Qi P."/>
            <person name="Bennetzen J.L."/>
            <person name="Dai X."/>
            <person name="Dawson M.W."/>
            <person name="Muller H.G."/>
            <person name="Kugler K."/>
            <person name="Rivarola-Duarte L."/>
            <person name="Spannagl M."/>
            <person name="Mayer K.F.X."/>
            <person name="Lu F.H."/>
            <person name="Bevan M.W."/>
            <person name="Leroy P."/>
            <person name="Li P."/>
            <person name="You F.M."/>
            <person name="Sun Q."/>
            <person name="Liu Z."/>
            <person name="Lyons E."/>
            <person name="Wicker T."/>
            <person name="Salzberg S.L."/>
            <person name="Devos K.M."/>
            <person name="Dvorak J."/>
        </authorList>
    </citation>
    <scope>NUCLEOTIDE SEQUENCE [LARGE SCALE GENOMIC DNA]</scope>
    <source>
        <strain evidence="1">cv. AL8/78</strain>
    </source>
</reference>
<dbReference type="Gramene" id="AET5Gv21185300.10">
    <property type="protein sequence ID" value="AET5Gv21185300.10"/>
    <property type="gene ID" value="AET5Gv21185300"/>
</dbReference>
<dbReference type="AlphaFoldDB" id="A0A453MH89"/>
<evidence type="ECO:0000313" key="2">
    <source>
        <dbReference type="Proteomes" id="UP000015105"/>
    </source>
</evidence>
<evidence type="ECO:0000313" key="1">
    <source>
        <dbReference type="EnsemblPlants" id="AET5Gv21185300.10"/>
    </source>
</evidence>
<keyword evidence="2" id="KW-1185">Reference proteome</keyword>